<comment type="caution">
    <text evidence="3">The sequence shown here is derived from an EMBL/GenBank/DDBJ whole genome shotgun (WGS) entry which is preliminary data.</text>
</comment>
<dbReference type="SMART" id="SM00933">
    <property type="entry name" value="NurA"/>
    <property type="match status" value="1"/>
</dbReference>
<dbReference type="Pfam" id="PF09376">
    <property type="entry name" value="NurA"/>
    <property type="match status" value="1"/>
</dbReference>
<sequence length="445" mass="48922">MTLDPIHVDNIARLASTIAGTVETTDHEDLAERVWTEWLPELRREGRVILEPVGEHARRRVAIDEIALVDRPFETSHGLDSGTINPTTFKNGLVVDVAHAAMAVEPTDLDLHRSRTIVATVHTADTTVDHDTDWGRRDEGYTQQRVLHAPRVSRYAEGVVHALALYLAESKHALDHANAVGDLLVLDGPIYPKELFTWVDRDPELGDLAREAKPHAVIENYVRLVEKLYEADVPLAGFVKNPSGRAITRTLASKGIEGPWPDDAALFNRLLERPADDDGSDGGDGIESGTGGGRGSGGGRESGRGTGGSGPRTDELTATTWFHARGGTDRHLAADGDALGVERRLDPELYEPTFLVIYDPRTDVTYKLEAPYAFTRDPDTRRALTTQILSEVAAERGPPTAVAKADELARIDAGEKASIRRKFEEQFDTDRLRSYDDVRWPDVEG</sequence>
<proteinExistence type="predicted"/>
<evidence type="ECO:0000313" key="4">
    <source>
        <dbReference type="Proteomes" id="UP001596296"/>
    </source>
</evidence>
<dbReference type="AlphaFoldDB" id="A0ABD5UYZ2"/>
<accession>A0ABD5UYZ2</accession>
<dbReference type="RefSeq" id="WP_379744151.1">
    <property type="nucleotide sequence ID" value="NZ_JBHSVN010000001.1"/>
</dbReference>
<feature type="compositionally biased region" description="Gly residues" evidence="1">
    <location>
        <begin position="282"/>
        <end position="310"/>
    </location>
</feature>
<dbReference type="InterPro" id="IPR018977">
    <property type="entry name" value="NurA_domain"/>
</dbReference>
<protein>
    <submittedName>
        <fullName evidence="3">DNA double-strand break repair nuclease NurA</fullName>
    </submittedName>
</protein>
<organism evidence="3 4">
    <name type="scientific">Halopenitus salinus</name>
    <dbReference type="NCBI Taxonomy" id="1198295"/>
    <lineage>
        <taxon>Archaea</taxon>
        <taxon>Methanobacteriati</taxon>
        <taxon>Methanobacteriota</taxon>
        <taxon>Stenosarchaea group</taxon>
        <taxon>Halobacteria</taxon>
        <taxon>Halobacteriales</taxon>
        <taxon>Haloferacaceae</taxon>
        <taxon>Halopenitus</taxon>
    </lineage>
</organism>
<gene>
    <name evidence="3" type="ORF">ACFQE9_10435</name>
</gene>
<keyword evidence="4" id="KW-1185">Reference proteome</keyword>
<evidence type="ECO:0000313" key="3">
    <source>
        <dbReference type="EMBL" id="MFC6893014.1"/>
    </source>
</evidence>
<evidence type="ECO:0000256" key="1">
    <source>
        <dbReference type="SAM" id="MobiDB-lite"/>
    </source>
</evidence>
<feature type="region of interest" description="Disordered" evidence="1">
    <location>
        <begin position="273"/>
        <end position="315"/>
    </location>
</feature>
<name>A0ABD5UYZ2_9EURY</name>
<reference evidence="3 4" key="1">
    <citation type="journal article" date="2019" name="Int. J. Syst. Evol. Microbiol.">
        <title>The Global Catalogue of Microorganisms (GCM) 10K type strain sequencing project: providing services to taxonomists for standard genome sequencing and annotation.</title>
        <authorList>
            <consortium name="The Broad Institute Genomics Platform"/>
            <consortium name="The Broad Institute Genome Sequencing Center for Infectious Disease"/>
            <person name="Wu L."/>
            <person name="Ma J."/>
        </authorList>
    </citation>
    <scope>NUCLEOTIDE SEQUENCE [LARGE SCALE GENOMIC DNA]</scope>
    <source>
        <strain evidence="3 4">SKJ47</strain>
    </source>
</reference>
<evidence type="ECO:0000259" key="2">
    <source>
        <dbReference type="SMART" id="SM00933"/>
    </source>
</evidence>
<dbReference type="EMBL" id="JBHSXL010000009">
    <property type="protein sequence ID" value="MFC6893014.1"/>
    <property type="molecule type" value="Genomic_DNA"/>
</dbReference>
<feature type="domain" description="NurA" evidence="2">
    <location>
        <begin position="74"/>
        <end position="411"/>
    </location>
</feature>
<dbReference type="Proteomes" id="UP001596296">
    <property type="component" value="Unassembled WGS sequence"/>
</dbReference>